<dbReference type="GeneID" id="4601766"/>
<dbReference type="CDD" id="cd16914">
    <property type="entry name" value="EcfT"/>
    <property type="match status" value="1"/>
</dbReference>
<proteinExistence type="predicted"/>
<protein>
    <submittedName>
        <fullName evidence="7">Cobalt transport protein</fullName>
    </submittedName>
</protein>
<dbReference type="HOGENOM" id="CLU_1136109_0_0_2"/>
<evidence type="ECO:0000256" key="5">
    <source>
        <dbReference type="ARBA" id="ARBA00023136"/>
    </source>
</evidence>
<dbReference type="RefSeq" id="WP_011753401.1">
    <property type="nucleotide sequence ID" value="NC_008698.1"/>
</dbReference>
<evidence type="ECO:0000256" key="6">
    <source>
        <dbReference type="SAM" id="Phobius"/>
    </source>
</evidence>
<dbReference type="Pfam" id="PF02361">
    <property type="entry name" value="CbiQ"/>
    <property type="match status" value="1"/>
</dbReference>
<dbReference type="PANTHER" id="PTHR34857">
    <property type="entry name" value="SLL0384 PROTEIN"/>
    <property type="match status" value="1"/>
</dbReference>
<dbReference type="EnsemblBacteria" id="ABL79136">
    <property type="protein sequence ID" value="ABL79136"/>
    <property type="gene ID" value="Tpen_1741"/>
</dbReference>
<sequence>MKSRAFSFFQAFLEAVSGVAEELSSAGKPPASPWALVLVGLAADVEASYASGPATPAMAIALGAVLAATSRKLRGWLTVTLVSAFFAGLVALPALLRGDPGAPLFVLRAVAASSAFTGVLASLGWLWLLRGLEELRLPRGLVWELGLTLRAIPVFARDASRMLAAREARLLASSRASWSVVSSVAGDLLLAGVRRARALQMALEARSFGEPLAPRRRLDPRPADAALIAWALLMTAVFAGGA</sequence>
<dbReference type="STRING" id="368408.Tpen_1741"/>
<feature type="transmembrane region" description="Helical" evidence="6">
    <location>
        <begin position="75"/>
        <end position="96"/>
    </location>
</feature>
<dbReference type="InterPro" id="IPR003339">
    <property type="entry name" value="ABC/ECF_trnsptr_transmembrane"/>
</dbReference>
<keyword evidence="2" id="KW-1003">Cell membrane</keyword>
<name>A1S106_THEPD</name>
<dbReference type="eggNOG" id="arCOG02250">
    <property type="taxonomic scope" value="Archaea"/>
</dbReference>
<dbReference type="GO" id="GO:0005886">
    <property type="term" value="C:plasma membrane"/>
    <property type="evidence" value="ECO:0007669"/>
    <property type="project" value="UniProtKB-ARBA"/>
</dbReference>
<evidence type="ECO:0000313" key="8">
    <source>
        <dbReference type="Proteomes" id="UP000000641"/>
    </source>
</evidence>
<keyword evidence="4 6" id="KW-1133">Transmembrane helix</keyword>
<evidence type="ECO:0000313" key="7">
    <source>
        <dbReference type="EMBL" id="ABL79136.1"/>
    </source>
</evidence>
<reference evidence="8" key="1">
    <citation type="journal article" date="2008" name="J. Bacteriol.">
        <title>Genome sequence of Thermofilum pendens reveals an exceptional loss of biosynthetic pathways without genome reduction.</title>
        <authorList>
            <person name="Anderson I."/>
            <person name="Rodriguez J."/>
            <person name="Susanti D."/>
            <person name="Porat I."/>
            <person name="Reich C."/>
            <person name="Ulrich L.E."/>
            <person name="Elkins J.G."/>
            <person name="Mavromatis K."/>
            <person name="Lykidis A."/>
            <person name="Kim E."/>
            <person name="Thompson L.S."/>
            <person name="Nolan M."/>
            <person name="Land M."/>
            <person name="Copeland A."/>
            <person name="Lapidus A."/>
            <person name="Lucas S."/>
            <person name="Detter C."/>
            <person name="Zhulin I.B."/>
            <person name="Olsen G.J."/>
            <person name="Whitman W."/>
            <person name="Mukhopadhyay B."/>
            <person name="Bristow J."/>
            <person name="Kyrpides N."/>
        </authorList>
    </citation>
    <scope>NUCLEOTIDE SEQUENCE [LARGE SCALE GENOMIC DNA]</scope>
    <source>
        <strain evidence="8">DSM 2475 / Hrk 5</strain>
    </source>
</reference>
<dbReference type="KEGG" id="tpe:Tpen_1741"/>
<evidence type="ECO:0000256" key="2">
    <source>
        <dbReference type="ARBA" id="ARBA00022475"/>
    </source>
</evidence>
<dbReference type="PANTHER" id="PTHR34857:SF2">
    <property type="entry name" value="SLL0384 PROTEIN"/>
    <property type="match status" value="1"/>
</dbReference>
<dbReference type="Proteomes" id="UP000000641">
    <property type="component" value="Chromosome"/>
</dbReference>
<comment type="subcellular location">
    <subcellularLocation>
        <location evidence="1">Membrane</location>
        <topology evidence="1">Multi-pass membrane protein</topology>
    </subcellularLocation>
</comment>
<feature type="transmembrane region" description="Helical" evidence="6">
    <location>
        <begin position="102"/>
        <end position="128"/>
    </location>
</feature>
<dbReference type="InterPro" id="IPR051611">
    <property type="entry name" value="ECF_transporter_component"/>
</dbReference>
<evidence type="ECO:0000256" key="1">
    <source>
        <dbReference type="ARBA" id="ARBA00004141"/>
    </source>
</evidence>
<keyword evidence="3 6" id="KW-0812">Transmembrane</keyword>
<dbReference type="AlphaFoldDB" id="A1S106"/>
<dbReference type="EMBL" id="CP000505">
    <property type="protein sequence ID" value="ABL79136.1"/>
    <property type="molecule type" value="Genomic_DNA"/>
</dbReference>
<accession>A1S106</accession>
<evidence type="ECO:0000256" key="4">
    <source>
        <dbReference type="ARBA" id="ARBA00022989"/>
    </source>
</evidence>
<gene>
    <name evidence="7" type="ordered locus">Tpen_1741</name>
</gene>
<evidence type="ECO:0000256" key="3">
    <source>
        <dbReference type="ARBA" id="ARBA00022692"/>
    </source>
</evidence>
<keyword evidence="8" id="KW-1185">Reference proteome</keyword>
<keyword evidence="5 6" id="KW-0472">Membrane</keyword>
<organism evidence="7 8">
    <name type="scientific">Thermofilum pendens (strain DSM 2475 / Hrk 5)</name>
    <dbReference type="NCBI Taxonomy" id="368408"/>
    <lineage>
        <taxon>Archaea</taxon>
        <taxon>Thermoproteota</taxon>
        <taxon>Thermoprotei</taxon>
        <taxon>Thermofilales</taxon>
        <taxon>Thermofilaceae</taxon>
        <taxon>Thermofilum</taxon>
    </lineage>
</organism>